<evidence type="ECO:0000313" key="2">
    <source>
        <dbReference type="Proteomes" id="UP000027432"/>
    </source>
</evidence>
<dbReference type="EMBL" id="AUND01000041">
    <property type="protein sequence ID" value="KEO50826.1"/>
    <property type="molecule type" value="Genomic_DNA"/>
</dbReference>
<dbReference type="STRING" id="1353537.TP2_14455"/>
<proteinExistence type="predicted"/>
<reference evidence="1 2" key="1">
    <citation type="submission" date="2013-07" db="EMBL/GenBank/DDBJ databases">
        <title>Thioclava pacifica DSM 10166 Genome Sequencing.</title>
        <authorList>
            <person name="Lai Q."/>
            <person name="Shao Z."/>
        </authorList>
    </citation>
    <scope>NUCLEOTIDE SEQUENCE [LARGE SCALE GENOMIC DNA]</scope>
    <source>
        <strain evidence="1 2">DSM 10166</strain>
    </source>
</reference>
<name>A0A074J0B9_9RHOB</name>
<comment type="caution">
    <text evidence="1">The sequence shown here is derived from an EMBL/GenBank/DDBJ whole genome shotgun (WGS) entry which is preliminary data.</text>
</comment>
<dbReference type="AlphaFoldDB" id="A0A074J0B9"/>
<sequence length="83" mass="8510">MIFLTHACVIHTIMRILIEDMMKTENTPELESPARRAALKAVSKYATLGAGASIVVLSSADAVKANANSNGCNGSSGGANGCS</sequence>
<gene>
    <name evidence="1" type="ORF">TP2_14455</name>
</gene>
<evidence type="ECO:0000313" key="1">
    <source>
        <dbReference type="EMBL" id="KEO50826.1"/>
    </source>
</evidence>
<protein>
    <submittedName>
        <fullName evidence="1">Uncharacterized protein</fullName>
    </submittedName>
</protein>
<keyword evidence="2" id="KW-1185">Reference proteome</keyword>
<accession>A0A074J0B9</accession>
<organism evidence="1 2">
    <name type="scientific">Thioclava pacifica DSM 10166</name>
    <dbReference type="NCBI Taxonomy" id="1353537"/>
    <lineage>
        <taxon>Bacteria</taxon>
        <taxon>Pseudomonadati</taxon>
        <taxon>Pseudomonadota</taxon>
        <taxon>Alphaproteobacteria</taxon>
        <taxon>Rhodobacterales</taxon>
        <taxon>Paracoccaceae</taxon>
        <taxon>Thioclava</taxon>
    </lineage>
</organism>
<dbReference type="Proteomes" id="UP000027432">
    <property type="component" value="Unassembled WGS sequence"/>
</dbReference>